<evidence type="ECO:0000313" key="3">
    <source>
        <dbReference type="Proteomes" id="UP001446871"/>
    </source>
</evidence>
<feature type="compositionally biased region" description="Basic and acidic residues" evidence="1">
    <location>
        <begin position="1"/>
        <end position="11"/>
    </location>
</feature>
<evidence type="ECO:0000313" key="2">
    <source>
        <dbReference type="EMBL" id="KAK8057406.1"/>
    </source>
</evidence>
<dbReference type="Proteomes" id="UP001446871">
    <property type="component" value="Unassembled WGS sequence"/>
</dbReference>
<feature type="region of interest" description="Disordered" evidence="1">
    <location>
        <begin position="1"/>
        <end position="43"/>
    </location>
</feature>
<accession>A0ABR1UET3</accession>
<feature type="compositionally biased region" description="Acidic residues" evidence="1">
    <location>
        <begin position="34"/>
        <end position="43"/>
    </location>
</feature>
<feature type="compositionally biased region" description="Low complexity" evidence="1">
    <location>
        <begin position="13"/>
        <end position="25"/>
    </location>
</feature>
<comment type="caution">
    <text evidence="2">The sequence shown here is derived from an EMBL/GenBank/DDBJ whole genome shotgun (WGS) entry which is preliminary data.</text>
</comment>
<dbReference type="EMBL" id="JAQQWM010000007">
    <property type="protein sequence ID" value="KAK8057406.1"/>
    <property type="molecule type" value="Genomic_DNA"/>
</dbReference>
<sequence length="83" mass="8884">MWVVVEPREDAGGESSAVVGEVGEVGSEEKVESAADEADEVDDDAECVEDLTSPMVLMLSGCGWNWNGRELWKPRVGAMPALC</sequence>
<name>A0ABR1UET3_9PEZI</name>
<keyword evidence="3" id="KW-1185">Reference proteome</keyword>
<proteinExistence type="predicted"/>
<organism evidence="2 3">
    <name type="scientific">Apiospora saccharicola</name>
    <dbReference type="NCBI Taxonomy" id="335842"/>
    <lineage>
        <taxon>Eukaryota</taxon>
        <taxon>Fungi</taxon>
        <taxon>Dikarya</taxon>
        <taxon>Ascomycota</taxon>
        <taxon>Pezizomycotina</taxon>
        <taxon>Sordariomycetes</taxon>
        <taxon>Xylariomycetidae</taxon>
        <taxon>Amphisphaeriales</taxon>
        <taxon>Apiosporaceae</taxon>
        <taxon>Apiospora</taxon>
    </lineage>
</organism>
<protein>
    <submittedName>
        <fullName evidence="2">Uncharacterized protein</fullName>
    </submittedName>
</protein>
<reference evidence="2 3" key="1">
    <citation type="submission" date="2023-01" db="EMBL/GenBank/DDBJ databases">
        <title>Analysis of 21 Apiospora genomes using comparative genomics revels a genus with tremendous synthesis potential of carbohydrate active enzymes and secondary metabolites.</title>
        <authorList>
            <person name="Sorensen T."/>
        </authorList>
    </citation>
    <scope>NUCLEOTIDE SEQUENCE [LARGE SCALE GENOMIC DNA]</scope>
    <source>
        <strain evidence="2 3">CBS 83171</strain>
    </source>
</reference>
<evidence type="ECO:0000256" key="1">
    <source>
        <dbReference type="SAM" id="MobiDB-lite"/>
    </source>
</evidence>
<gene>
    <name evidence="2" type="ORF">PG996_011343</name>
</gene>